<keyword evidence="1" id="KW-0472">Membrane</keyword>
<reference evidence="2 3" key="1">
    <citation type="submission" date="2017-12" db="EMBL/GenBank/DDBJ databases">
        <title>Comparative genomics of Botrytis spp.</title>
        <authorList>
            <person name="Valero-Jimenez C.A."/>
            <person name="Tapia P."/>
            <person name="Veloso J."/>
            <person name="Silva-Moreno E."/>
            <person name="Staats M."/>
            <person name="Valdes J.H."/>
            <person name="Van Kan J.A.L."/>
        </authorList>
    </citation>
    <scope>NUCLEOTIDE SEQUENCE [LARGE SCALE GENOMIC DNA]</scope>
    <source>
        <strain evidence="2 3">MUCL3349</strain>
    </source>
</reference>
<keyword evidence="1" id="KW-1133">Transmembrane helix</keyword>
<gene>
    <name evidence="2" type="ORF">BPOR_0699g00070</name>
</gene>
<keyword evidence="1" id="KW-0812">Transmembrane</keyword>
<keyword evidence="3" id="KW-1185">Reference proteome</keyword>
<dbReference type="Proteomes" id="UP000297280">
    <property type="component" value="Unassembled WGS sequence"/>
</dbReference>
<protein>
    <submittedName>
        <fullName evidence="2">Uncharacterized protein</fullName>
    </submittedName>
</protein>
<dbReference type="EMBL" id="PQXO01000698">
    <property type="protein sequence ID" value="TGO83125.1"/>
    <property type="molecule type" value="Genomic_DNA"/>
</dbReference>
<sequence length="148" mass="16452">MLISKYLSLPFDTLEPHPDTEDIKTKISEVDSRTSRNINGISVYHAIFLYTLSLSLAVALAITILGAAAECDGPLGSYERGFKTEILPDRNTMALRKVKFYGGFVYDENGTASLTQPPGPDYFGIPSRETDDYWNLDLKGMFQTTVET</sequence>
<accession>A0A4Z1KPF9</accession>
<evidence type="ECO:0000313" key="3">
    <source>
        <dbReference type="Proteomes" id="UP000297280"/>
    </source>
</evidence>
<name>A0A4Z1KPF9_9HELO</name>
<comment type="caution">
    <text evidence="2">The sequence shown here is derived from an EMBL/GenBank/DDBJ whole genome shotgun (WGS) entry which is preliminary data.</text>
</comment>
<evidence type="ECO:0000256" key="1">
    <source>
        <dbReference type="SAM" id="Phobius"/>
    </source>
</evidence>
<feature type="transmembrane region" description="Helical" evidence="1">
    <location>
        <begin position="43"/>
        <end position="69"/>
    </location>
</feature>
<organism evidence="2 3">
    <name type="scientific">Botrytis porri</name>
    <dbReference type="NCBI Taxonomy" id="87229"/>
    <lineage>
        <taxon>Eukaryota</taxon>
        <taxon>Fungi</taxon>
        <taxon>Dikarya</taxon>
        <taxon>Ascomycota</taxon>
        <taxon>Pezizomycotina</taxon>
        <taxon>Leotiomycetes</taxon>
        <taxon>Helotiales</taxon>
        <taxon>Sclerotiniaceae</taxon>
        <taxon>Botrytis</taxon>
    </lineage>
</organism>
<evidence type="ECO:0000313" key="2">
    <source>
        <dbReference type="EMBL" id="TGO83125.1"/>
    </source>
</evidence>
<proteinExistence type="predicted"/>
<dbReference type="AlphaFoldDB" id="A0A4Z1KPF9"/>